<comment type="catalytic activity">
    <reaction evidence="1">
        <text>Hydrolysis of (1-&gt;3)-beta-D-glucosidic linkages in (1-&gt;3)-beta-D-glucans.</text>
        <dbReference type="EC" id="3.2.1.39"/>
    </reaction>
</comment>
<reference evidence="22 23" key="1">
    <citation type="journal article" date="2011" name="PLoS Pathog.">
        <title>Endophytic Life Strategies Decoded by Genome and Transcriptome Analyses of the Mutualistic Root Symbiont Piriformospora indica.</title>
        <authorList>
            <person name="Zuccaro A."/>
            <person name="Lahrmann U."/>
            <person name="Guldener U."/>
            <person name="Langen G."/>
            <person name="Pfiffi S."/>
            <person name="Biedenkopf D."/>
            <person name="Wong P."/>
            <person name="Samans B."/>
            <person name="Grimm C."/>
            <person name="Basiewicz M."/>
            <person name="Murat C."/>
            <person name="Martin F."/>
            <person name="Kogel K.H."/>
        </authorList>
    </citation>
    <scope>NUCLEOTIDE SEQUENCE [LARGE SCALE GENOMIC DNA]</scope>
    <source>
        <strain evidence="22 23">DSM 11827</strain>
    </source>
</reference>
<proteinExistence type="inferred from homology"/>
<keyword evidence="10 22" id="KW-0378">Hydrolase</keyword>
<keyword evidence="7" id="KW-0134">Cell wall</keyword>
<comment type="similarity">
    <text evidence="4 19">Belongs to the glycosyl hydrolase 17 family.</text>
</comment>
<evidence type="ECO:0000256" key="18">
    <source>
        <dbReference type="ARBA" id="ARBA00043078"/>
    </source>
</evidence>
<name>G4TTZ5_SERID</name>
<keyword evidence="14" id="KW-0961">Cell wall biogenesis/degradation</keyword>
<dbReference type="Proteomes" id="UP000007148">
    <property type="component" value="Unassembled WGS sequence"/>
</dbReference>
<dbReference type="GO" id="GO:0009277">
    <property type="term" value="C:fungal-type cell wall"/>
    <property type="evidence" value="ECO:0007669"/>
    <property type="project" value="TreeGrafter"/>
</dbReference>
<dbReference type="PANTHER" id="PTHR16631:SF17">
    <property type="entry name" value="GLUCAN ENDO-1,3-BETA-GLUCOSIDASE BTGC"/>
    <property type="match status" value="1"/>
</dbReference>
<evidence type="ECO:0000256" key="7">
    <source>
        <dbReference type="ARBA" id="ARBA00022512"/>
    </source>
</evidence>
<feature type="transmembrane region" description="Helical" evidence="21">
    <location>
        <begin position="45"/>
        <end position="65"/>
    </location>
</feature>
<evidence type="ECO:0000313" key="22">
    <source>
        <dbReference type="EMBL" id="CCA74788.1"/>
    </source>
</evidence>
<keyword evidence="13" id="KW-0119">Carbohydrate metabolism</keyword>
<feature type="region of interest" description="Disordered" evidence="20">
    <location>
        <begin position="68"/>
        <end position="90"/>
    </location>
</feature>
<evidence type="ECO:0000313" key="23">
    <source>
        <dbReference type="Proteomes" id="UP000007148"/>
    </source>
</evidence>
<evidence type="ECO:0000256" key="13">
    <source>
        <dbReference type="ARBA" id="ARBA00023277"/>
    </source>
</evidence>
<keyword evidence="23" id="KW-1185">Reference proteome</keyword>
<feature type="compositionally biased region" description="Gly residues" evidence="20">
    <location>
        <begin position="73"/>
        <end position="89"/>
    </location>
</feature>
<evidence type="ECO:0000256" key="21">
    <source>
        <dbReference type="SAM" id="Phobius"/>
    </source>
</evidence>
<keyword evidence="15" id="KW-0624">Polysaccharide degradation</keyword>
<dbReference type="OMA" id="NIHPYFA"/>
<keyword evidence="12" id="KW-0325">Glycoprotein</keyword>
<dbReference type="GO" id="GO:0005886">
    <property type="term" value="C:plasma membrane"/>
    <property type="evidence" value="ECO:0007669"/>
    <property type="project" value="UniProtKB-SubCell"/>
</dbReference>
<evidence type="ECO:0000256" key="15">
    <source>
        <dbReference type="ARBA" id="ARBA00023326"/>
    </source>
</evidence>
<dbReference type="GO" id="GO:0000272">
    <property type="term" value="P:polysaccharide catabolic process"/>
    <property type="evidence" value="ECO:0007669"/>
    <property type="project" value="UniProtKB-KW"/>
</dbReference>
<evidence type="ECO:0000256" key="9">
    <source>
        <dbReference type="ARBA" id="ARBA00022729"/>
    </source>
</evidence>
<gene>
    <name evidence="22" type="ORF">PIIN_08757</name>
</gene>
<dbReference type="eggNOG" id="ENOG502QTKT">
    <property type="taxonomic scope" value="Eukaryota"/>
</dbReference>
<evidence type="ECO:0000256" key="12">
    <source>
        <dbReference type="ARBA" id="ARBA00023180"/>
    </source>
</evidence>
<accession>G4TTZ5</accession>
<comment type="caution">
    <text evidence="22">The sequence shown here is derived from an EMBL/GenBank/DDBJ whole genome shotgun (WGS) entry which is preliminary data.</text>
</comment>
<dbReference type="GO" id="GO:0005576">
    <property type="term" value="C:extracellular region"/>
    <property type="evidence" value="ECO:0007669"/>
    <property type="project" value="TreeGrafter"/>
</dbReference>
<dbReference type="GO" id="GO:0071555">
    <property type="term" value="P:cell wall organization"/>
    <property type="evidence" value="ECO:0007669"/>
    <property type="project" value="UniProtKB-KW"/>
</dbReference>
<evidence type="ECO:0000256" key="4">
    <source>
        <dbReference type="ARBA" id="ARBA00008773"/>
    </source>
</evidence>
<dbReference type="AlphaFoldDB" id="G4TTZ5"/>
<dbReference type="EC" id="3.2.1.39" evidence="5"/>
<dbReference type="InterPro" id="IPR000490">
    <property type="entry name" value="Glyco_hydro_17"/>
</dbReference>
<evidence type="ECO:0000256" key="20">
    <source>
        <dbReference type="SAM" id="MobiDB-lite"/>
    </source>
</evidence>
<keyword evidence="21" id="KW-0812">Transmembrane</keyword>
<dbReference type="OrthoDB" id="68336at2759"/>
<dbReference type="STRING" id="1109443.G4TTZ5"/>
<evidence type="ECO:0000256" key="2">
    <source>
        <dbReference type="ARBA" id="ARBA00004191"/>
    </source>
</evidence>
<dbReference type="FunCoup" id="G4TTZ5">
    <property type="interactions" value="30"/>
</dbReference>
<dbReference type="InterPro" id="IPR050732">
    <property type="entry name" value="Beta-glucan_modifiers"/>
</dbReference>
<keyword evidence="6" id="KW-1003">Cell membrane</keyword>
<dbReference type="InterPro" id="IPR017853">
    <property type="entry name" value="GH"/>
</dbReference>
<comment type="function">
    <text evidence="16">Glucanases play a role in cell expansion during growth, in cell-cell fusion during mating, and in spore release during sporulation. This enzyme may be involved in beta-glucan degradation. Active on laminarin and lichenan.</text>
</comment>
<evidence type="ECO:0000256" key="16">
    <source>
        <dbReference type="ARBA" id="ARBA00037649"/>
    </source>
</evidence>
<evidence type="ECO:0000256" key="19">
    <source>
        <dbReference type="RuleBase" id="RU004335"/>
    </source>
</evidence>
<dbReference type="PANTHER" id="PTHR16631">
    <property type="entry name" value="GLUCAN 1,3-BETA-GLUCOSIDASE"/>
    <property type="match status" value="1"/>
</dbReference>
<dbReference type="Gene3D" id="3.20.20.80">
    <property type="entry name" value="Glycosidases"/>
    <property type="match status" value="1"/>
</dbReference>
<dbReference type="EMBL" id="CAFZ01000355">
    <property type="protein sequence ID" value="CCA74788.1"/>
    <property type="molecule type" value="Genomic_DNA"/>
</dbReference>
<evidence type="ECO:0000256" key="5">
    <source>
        <dbReference type="ARBA" id="ARBA00012780"/>
    </source>
</evidence>
<dbReference type="SUPFAM" id="SSF51445">
    <property type="entry name" value="(Trans)glycosidases"/>
    <property type="match status" value="1"/>
</dbReference>
<keyword evidence="9" id="KW-0732">Signal</keyword>
<evidence type="ECO:0000256" key="17">
    <source>
        <dbReference type="ARBA" id="ARBA00042373"/>
    </source>
</evidence>
<sequence>MATTEKALPPPPSTTLRGRVAASYQKAQNVFNKPGDGKPNNMRRIIVYAVVGVLIVVVIIVGAVVGTQKRGSSSGGGGSNGGSNGGNSGQGFPLDSRLHNSFWGLAYTPYGAIDCTATQANVTKDMQLLSQLTTRLRLYASDCNVTALVLQAIQDLNVNMSIYAGIYIHPDVESYNSQVAQLDFALKSYGVDRVDGVTVGNEYLLNAPSRGDTIANATTWLISRINDFKTHLRQATASSPDQHHNYSSIPVGTSDAAGTFIGDSSLVSAVDYFQVNIHPWFSQNTYEQAAWFSWSYMNNIVQPLVNATWPMPVNSTAQNPRLFQGEFGWPTDTDDAALGINPAGSRAGLTELQRVLDDWVCASNRNGTKYFFFEAFDESWKKMYGGVEQHWGLFYENKTLKAINIPDCPHD</sequence>
<evidence type="ECO:0000256" key="3">
    <source>
        <dbReference type="ARBA" id="ARBA00004401"/>
    </source>
</evidence>
<comment type="subcellular location">
    <subcellularLocation>
        <location evidence="3">Cell membrane</location>
        <topology evidence="3">Single-pass type II membrane protein</topology>
    </subcellularLocation>
    <subcellularLocation>
        <location evidence="2">Secreted</location>
        <location evidence="2">Cell wall</location>
    </subcellularLocation>
</comment>
<keyword evidence="11 21" id="KW-0472">Membrane</keyword>
<organism evidence="22 23">
    <name type="scientific">Serendipita indica (strain DSM 11827)</name>
    <name type="common">Root endophyte fungus</name>
    <name type="synonym">Piriformospora indica</name>
    <dbReference type="NCBI Taxonomy" id="1109443"/>
    <lineage>
        <taxon>Eukaryota</taxon>
        <taxon>Fungi</taxon>
        <taxon>Dikarya</taxon>
        <taxon>Basidiomycota</taxon>
        <taxon>Agaricomycotina</taxon>
        <taxon>Agaricomycetes</taxon>
        <taxon>Sebacinales</taxon>
        <taxon>Serendipitaceae</taxon>
        <taxon>Serendipita</taxon>
    </lineage>
</organism>
<keyword evidence="8" id="KW-0964">Secreted</keyword>
<evidence type="ECO:0000256" key="1">
    <source>
        <dbReference type="ARBA" id="ARBA00000382"/>
    </source>
</evidence>
<dbReference type="GO" id="GO:0009986">
    <property type="term" value="C:cell surface"/>
    <property type="evidence" value="ECO:0007669"/>
    <property type="project" value="TreeGrafter"/>
</dbReference>
<dbReference type="Pfam" id="PF00332">
    <property type="entry name" value="Glyco_hydro_17"/>
    <property type="match status" value="1"/>
</dbReference>
<dbReference type="InParanoid" id="G4TTZ5"/>
<evidence type="ECO:0000256" key="8">
    <source>
        <dbReference type="ARBA" id="ARBA00022525"/>
    </source>
</evidence>
<protein>
    <recommendedName>
        <fullName evidence="5">glucan endo-1,3-beta-D-glucosidase</fullName>
        <ecNumber evidence="5">3.2.1.39</ecNumber>
    </recommendedName>
    <alternativeName>
        <fullName evidence="18">Endo-1,3-beta-glucanase btgC</fullName>
    </alternativeName>
    <alternativeName>
        <fullName evidence="17">Laminarinase btgC</fullName>
    </alternativeName>
</protein>
<dbReference type="GO" id="GO:0042973">
    <property type="term" value="F:glucan endo-1,3-beta-D-glucosidase activity"/>
    <property type="evidence" value="ECO:0007669"/>
    <property type="project" value="UniProtKB-EC"/>
</dbReference>
<keyword evidence="21" id="KW-1133">Transmembrane helix</keyword>
<evidence type="ECO:0000256" key="6">
    <source>
        <dbReference type="ARBA" id="ARBA00022475"/>
    </source>
</evidence>
<dbReference type="HOGENOM" id="CLU_011476_2_1_1"/>
<evidence type="ECO:0000256" key="11">
    <source>
        <dbReference type="ARBA" id="ARBA00023136"/>
    </source>
</evidence>
<evidence type="ECO:0000256" key="14">
    <source>
        <dbReference type="ARBA" id="ARBA00023316"/>
    </source>
</evidence>
<evidence type="ECO:0000256" key="10">
    <source>
        <dbReference type="ARBA" id="ARBA00022801"/>
    </source>
</evidence>